<sequence length="396" mass="43350">MNRRRSKLTARLWRFSSQWFLIPQGTGIVAIILHQLKYQFHGLETISEIVWVYTIVLLSVFILLYMLRVCVYPRHVAAEYRTNIAETSCLASIGIALTTITQMIALTLVKQWGPSWGIVAYVFWWIVTSMAVVSLHLITYVHVKVQPPGVTDMSPQMLLPLIAALTSAAAGGTLCVYGALSPALQGPILVVAYLEIGAALPLAICMVGIFQSRLINRGFPSIEHVCEDMILCGPFGQGSFALLIAGRAIQNNVSSANVSQYNLGDFLTAQSAGALGTASEFAGLLVWGCATFWWVYGVIGIVHTLAVQMYRTETRQGLRFSMGAWSLVFPMGVYTNATVQLGQLMHSPAFNVWSTILLIMLLLIWIANHVFTIKGLITGSLLGPEALGLKQERSAV</sequence>
<accession>A0A225A881</accession>
<evidence type="ECO:0000256" key="9">
    <source>
        <dbReference type="ARBA" id="ARBA00072906"/>
    </source>
</evidence>
<evidence type="ECO:0000313" key="12">
    <source>
        <dbReference type="Proteomes" id="UP000214365"/>
    </source>
</evidence>
<feature type="transmembrane region" description="Helical" evidence="10">
    <location>
        <begin position="88"/>
        <end position="109"/>
    </location>
</feature>
<keyword evidence="3" id="KW-0813">Transport</keyword>
<dbReference type="RefSeq" id="XP_020116211.1">
    <property type="nucleotide sequence ID" value="XM_020263680.1"/>
</dbReference>
<comment type="subcellular location">
    <subcellularLocation>
        <location evidence="1">Cell membrane</location>
        <topology evidence="1">Multi-pass membrane protein</topology>
    </subcellularLocation>
</comment>
<keyword evidence="7 10" id="KW-0472">Membrane</keyword>
<gene>
    <name evidence="11" type="ORF">UA08_08779</name>
</gene>
<dbReference type="PANTHER" id="PTHR31686:SF3">
    <property type="entry name" value="ACID TRANSPORT PROTEIN, PUTATIVE (AFU_ORTHOLOGUE AFUA_4G09410)-RELATED"/>
    <property type="match status" value="1"/>
</dbReference>
<evidence type="ECO:0000256" key="4">
    <source>
        <dbReference type="ARBA" id="ARBA00022475"/>
    </source>
</evidence>
<proteinExistence type="inferred from homology"/>
<comment type="function">
    <text evidence="8">Sulphite efflux pump required for the secretion of sulphite as a reducing agent. In the presence of sulphite, cystine in keratin is directly cleaved to cysteine and S-sulphocysteine, and thereby, reduced proteins become accessible to hydrolysis by a variety of secreted endo- and exoproteases. Excretion of sulphite mediated by an efflux pump also represents a detoxification pathway for dermatophytes during infection of the epidermal stratum corneum, hair and nails, which are rich in cysteine.</text>
</comment>
<evidence type="ECO:0000256" key="7">
    <source>
        <dbReference type="ARBA" id="ARBA00023136"/>
    </source>
</evidence>
<keyword evidence="6 10" id="KW-1133">Transmembrane helix</keyword>
<evidence type="ECO:0000313" key="11">
    <source>
        <dbReference type="EMBL" id="OKL56090.1"/>
    </source>
</evidence>
<dbReference type="OrthoDB" id="1099at2759"/>
<feature type="transmembrane region" description="Helical" evidence="10">
    <location>
        <begin position="230"/>
        <end position="249"/>
    </location>
</feature>
<dbReference type="GeneID" id="31008535"/>
<reference evidence="11 12" key="1">
    <citation type="submission" date="2015-06" db="EMBL/GenBank/DDBJ databases">
        <title>Talaromyces atroroseus IBT 11181 draft genome.</title>
        <authorList>
            <person name="Rasmussen K.B."/>
            <person name="Rasmussen S."/>
            <person name="Petersen B."/>
            <person name="Sicheritz-Ponten T."/>
            <person name="Mortensen U.H."/>
            <person name="Thrane U."/>
        </authorList>
    </citation>
    <scope>NUCLEOTIDE SEQUENCE [LARGE SCALE GENOMIC DNA]</scope>
    <source>
        <strain evidence="11 12">IBT 11181</strain>
    </source>
</reference>
<evidence type="ECO:0000256" key="5">
    <source>
        <dbReference type="ARBA" id="ARBA00022692"/>
    </source>
</evidence>
<dbReference type="GO" id="GO:0000319">
    <property type="term" value="F:sulfite transmembrane transporter activity"/>
    <property type="evidence" value="ECO:0007669"/>
    <property type="project" value="TreeGrafter"/>
</dbReference>
<dbReference type="InterPro" id="IPR051629">
    <property type="entry name" value="Sulfite_efflux_TDT"/>
</dbReference>
<dbReference type="PANTHER" id="PTHR31686">
    <property type="match status" value="1"/>
</dbReference>
<dbReference type="Pfam" id="PF03595">
    <property type="entry name" value="SLAC1"/>
    <property type="match status" value="1"/>
</dbReference>
<comment type="caution">
    <text evidence="11">The sequence shown here is derived from an EMBL/GenBank/DDBJ whole genome shotgun (WGS) entry which is preliminary data.</text>
</comment>
<dbReference type="CDD" id="cd09299">
    <property type="entry name" value="TDT"/>
    <property type="match status" value="1"/>
</dbReference>
<feature type="transmembrane region" description="Helical" evidence="10">
    <location>
        <begin position="318"/>
        <end position="337"/>
    </location>
</feature>
<feature type="transmembrane region" description="Helical" evidence="10">
    <location>
        <begin position="49"/>
        <end position="67"/>
    </location>
</feature>
<dbReference type="GO" id="GO:0005886">
    <property type="term" value="C:plasma membrane"/>
    <property type="evidence" value="ECO:0007669"/>
    <property type="project" value="UniProtKB-SubCell"/>
</dbReference>
<dbReference type="InterPro" id="IPR038665">
    <property type="entry name" value="Voltage-dep_anion_channel_sf"/>
</dbReference>
<keyword evidence="4" id="KW-1003">Cell membrane</keyword>
<dbReference type="Gene3D" id="1.50.10.150">
    <property type="entry name" value="Voltage-dependent anion channel"/>
    <property type="match status" value="1"/>
</dbReference>
<evidence type="ECO:0000256" key="8">
    <source>
        <dbReference type="ARBA" id="ARBA00056100"/>
    </source>
</evidence>
<feature type="transmembrane region" description="Helical" evidence="10">
    <location>
        <begin position="349"/>
        <end position="367"/>
    </location>
</feature>
<evidence type="ECO:0000256" key="10">
    <source>
        <dbReference type="SAM" id="Phobius"/>
    </source>
</evidence>
<feature type="transmembrane region" description="Helical" evidence="10">
    <location>
        <begin position="186"/>
        <end position="210"/>
    </location>
</feature>
<evidence type="ECO:0000256" key="1">
    <source>
        <dbReference type="ARBA" id="ARBA00004651"/>
    </source>
</evidence>
<protein>
    <recommendedName>
        <fullName evidence="9">Sulfite efflux pump SSU1</fullName>
    </recommendedName>
</protein>
<keyword evidence="12" id="KW-1185">Reference proteome</keyword>
<dbReference type="FunFam" id="1.50.10.150:FF:000004">
    <property type="entry name" value="Malic acid transporter"/>
    <property type="match status" value="1"/>
</dbReference>
<keyword evidence="5 10" id="KW-0812">Transmembrane</keyword>
<feature type="transmembrane region" description="Helical" evidence="10">
    <location>
        <begin position="284"/>
        <end position="306"/>
    </location>
</feature>
<evidence type="ECO:0000256" key="3">
    <source>
        <dbReference type="ARBA" id="ARBA00022448"/>
    </source>
</evidence>
<dbReference type="InterPro" id="IPR004695">
    <property type="entry name" value="SLAC1/Mae1/Ssu1/TehA"/>
</dbReference>
<name>A0A225A881_TALAT</name>
<evidence type="ECO:0000256" key="2">
    <source>
        <dbReference type="ARBA" id="ARBA00008566"/>
    </source>
</evidence>
<dbReference type="AlphaFoldDB" id="A0A225A881"/>
<organism evidence="11 12">
    <name type="scientific">Talaromyces atroroseus</name>
    <dbReference type="NCBI Taxonomy" id="1441469"/>
    <lineage>
        <taxon>Eukaryota</taxon>
        <taxon>Fungi</taxon>
        <taxon>Dikarya</taxon>
        <taxon>Ascomycota</taxon>
        <taxon>Pezizomycotina</taxon>
        <taxon>Eurotiomycetes</taxon>
        <taxon>Eurotiomycetidae</taxon>
        <taxon>Eurotiales</taxon>
        <taxon>Trichocomaceae</taxon>
        <taxon>Talaromyces</taxon>
        <taxon>Talaromyces sect. Trachyspermi</taxon>
    </lineage>
</organism>
<feature type="transmembrane region" description="Helical" evidence="10">
    <location>
        <begin position="158"/>
        <end position="180"/>
    </location>
</feature>
<comment type="similarity">
    <text evidence="2">Belongs to the tellurite-resistance/dicarboxylate transporter (TDT) family.</text>
</comment>
<feature type="transmembrane region" description="Helical" evidence="10">
    <location>
        <begin position="115"/>
        <end position="138"/>
    </location>
</feature>
<evidence type="ECO:0000256" key="6">
    <source>
        <dbReference type="ARBA" id="ARBA00022989"/>
    </source>
</evidence>
<dbReference type="Proteomes" id="UP000214365">
    <property type="component" value="Unassembled WGS sequence"/>
</dbReference>
<dbReference type="EMBL" id="LFMY01000016">
    <property type="protein sequence ID" value="OKL56090.1"/>
    <property type="molecule type" value="Genomic_DNA"/>
</dbReference>
<feature type="transmembrane region" description="Helical" evidence="10">
    <location>
        <begin position="12"/>
        <end position="34"/>
    </location>
</feature>